<evidence type="ECO:0000259" key="1">
    <source>
        <dbReference type="Pfam" id="PF08241"/>
    </source>
</evidence>
<dbReference type="GeneID" id="111135602"/>
<dbReference type="RefSeq" id="XP_022341532.1">
    <property type="nucleotide sequence ID" value="XM_022485824.1"/>
</dbReference>
<sequence>MSKITNYDEASKSHDFVKEHDDTYIIKSMMEHFTGKNLKDMDIIDVGCGTGSNSKYFLNFEPHSLTLIDASENMLGKAKEKLQPSPSSTEISFKQTVLPDIPYDENSFDAALINLVLHHLEENPDGKSFPIIIQTLKEVYRILKPGGVLTIISITPEQLDANWFSHILPKNTQRWHKRLLSFEQLKSCLSEAKFVVKSAYNSLNALHSDPEGPLSESWRKNLAFYDTCTEEEIQDMINIVSRMKNEVPSQMTIGSIHEEEALVTFQVVDSGSQRSKRKLVSSDGYTYTFKLQNFYRMALQRP</sequence>
<dbReference type="GO" id="GO:0008757">
    <property type="term" value="F:S-adenosylmethionine-dependent methyltransferase activity"/>
    <property type="evidence" value="ECO:0007669"/>
    <property type="project" value="InterPro"/>
</dbReference>
<gene>
    <name evidence="3" type="primary">LOC111135602</name>
</gene>
<dbReference type="OrthoDB" id="6052830at2759"/>
<organism evidence="2 3">
    <name type="scientific">Crassostrea virginica</name>
    <name type="common">Eastern oyster</name>
    <dbReference type="NCBI Taxonomy" id="6565"/>
    <lineage>
        <taxon>Eukaryota</taxon>
        <taxon>Metazoa</taxon>
        <taxon>Spiralia</taxon>
        <taxon>Lophotrochozoa</taxon>
        <taxon>Mollusca</taxon>
        <taxon>Bivalvia</taxon>
        <taxon>Autobranchia</taxon>
        <taxon>Pteriomorphia</taxon>
        <taxon>Ostreida</taxon>
        <taxon>Ostreoidea</taxon>
        <taxon>Ostreidae</taxon>
        <taxon>Crassostrea</taxon>
    </lineage>
</organism>
<protein>
    <submittedName>
        <fullName evidence="3">Uncharacterized protein LOC111135602 isoform X1</fullName>
    </submittedName>
</protein>
<dbReference type="PANTHER" id="PTHR43591">
    <property type="entry name" value="METHYLTRANSFERASE"/>
    <property type="match status" value="1"/>
</dbReference>
<evidence type="ECO:0000313" key="3">
    <source>
        <dbReference type="RefSeq" id="XP_022341532.1"/>
    </source>
</evidence>
<reference evidence="3" key="1">
    <citation type="submission" date="2025-08" db="UniProtKB">
        <authorList>
            <consortium name="RefSeq"/>
        </authorList>
    </citation>
    <scope>IDENTIFICATION</scope>
    <source>
        <tissue evidence="3">Whole sample</tissue>
    </source>
</reference>
<dbReference type="InterPro" id="IPR013216">
    <property type="entry name" value="Methyltransf_11"/>
</dbReference>
<dbReference type="CDD" id="cd02440">
    <property type="entry name" value="AdoMet_MTases"/>
    <property type="match status" value="1"/>
</dbReference>
<accession>A0A8B8ENP5</accession>
<dbReference type="Proteomes" id="UP000694844">
    <property type="component" value="Chromosome 5"/>
</dbReference>
<proteinExistence type="predicted"/>
<feature type="domain" description="Methyltransferase type 11" evidence="1">
    <location>
        <begin position="44"/>
        <end position="150"/>
    </location>
</feature>
<keyword evidence="2" id="KW-1185">Reference proteome</keyword>
<dbReference type="KEGG" id="cvn:111135602"/>
<dbReference type="Pfam" id="PF08241">
    <property type="entry name" value="Methyltransf_11"/>
    <property type="match status" value="1"/>
</dbReference>
<name>A0A8B8ENP5_CRAVI</name>
<evidence type="ECO:0000313" key="2">
    <source>
        <dbReference type="Proteomes" id="UP000694844"/>
    </source>
</evidence>
<dbReference type="AlphaFoldDB" id="A0A8B8ENP5"/>
<dbReference type="SUPFAM" id="SSF53335">
    <property type="entry name" value="S-adenosyl-L-methionine-dependent methyltransferases"/>
    <property type="match status" value="1"/>
</dbReference>
<dbReference type="Gene3D" id="3.40.50.150">
    <property type="entry name" value="Vaccinia Virus protein VP39"/>
    <property type="match status" value="1"/>
</dbReference>
<dbReference type="InterPro" id="IPR029063">
    <property type="entry name" value="SAM-dependent_MTases_sf"/>
</dbReference>